<dbReference type="InterPro" id="IPR029001">
    <property type="entry name" value="ITPase-like_fam"/>
</dbReference>
<dbReference type="Pfam" id="PF01931">
    <property type="entry name" value="NTPase_I-T"/>
    <property type="match status" value="1"/>
</dbReference>
<dbReference type="InterPro" id="IPR050299">
    <property type="entry name" value="YjjX_NTPase"/>
</dbReference>
<evidence type="ECO:0000259" key="12">
    <source>
        <dbReference type="Pfam" id="PF01931"/>
    </source>
</evidence>
<dbReference type="AlphaFoldDB" id="A0A1G1V6L4"/>
<gene>
    <name evidence="13" type="ORF">A3D26_03830</name>
</gene>
<evidence type="ECO:0000256" key="5">
    <source>
        <dbReference type="ARBA" id="ARBA00022801"/>
    </source>
</evidence>
<dbReference type="InterPro" id="IPR026533">
    <property type="entry name" value="NTPase/PRRC1"/>
</dbReference>
<dbReference type="Gene3D" id="3.90.950.10">
    <property type="match status" value="1"/>
</dbReference>
<feature type="domain" description="Non-canonical purine NTP phosphatase/PRRC1" evidence="12">
    <location>
        <begin position="22"/>
        <end position="185"/>
    </location>
</feature>
<dbReference type="STRING" id="1797516.A3D26_03830"/>
<reference evidence="13 14" key="1">
    <citation type="journal article" date="2016" name="Nat. Commun.">
        <title>Thousands of microbial genomes shed light on interconnected biogeochemical processes in an aquifer system.</title>
        <authorList>
            <person name="Anantharaman K."/>
            <person name="Brown C.T."/>
            <person name="Hug L.A."/>
            <person name="Sharon I."/>
            <person name="Castelle C.J."/>
            <person name="Probst A.J."/>
            <person name="Thomas B.C."/>
            <person name="Singh A."/>
            <person name="Wilkins M.J."/>
            <person name="Karaoz U."/>
            <person name="Brodie E.L."/>
            <person name="Williams K.H."/>
            <person name="Hubbard S.S."/>
            <person name="Banfield J.F."/>
        </authorList>
    </citation>
    <scope>NUCLEOTIDE SEQUENCE [LARGE SCALE GENOMIC DNA]</scope>
</reference>
<protein>
    <recommendedName>
        <fullName evidence="9">inosine/xanthosine triphosphatase</fullName>
        <ecNumber evidence="9">3.6.1.73</ecNumber>
    </recommendedName>
</protein>
<dbReference type="EMBL" id="MHBZ01000025">
    <property type="protein sequence ID" value="OGY11019.1"/>
    <property type="molecule type" value="Genomic_DNA"/>
</dbReference>
<accession>A0A1G1V6L4</accession>
<dbReference type="Proteomes" id="UP000178319">
    <property type="component" value="Unassembled WGS sequence"/>
</dbReference>
<evidence type="ECO:0000256" key="9">
    <source>
        <dbReference type="ARBA" id="ARBA00038901"/>
    </source>
</evidence>
<proteinExistence type="predicted"/>
<comment type="cofactor">
    <cofactor evidence="2">
        <name>Mg(2+)</name>
        <dbReference type="ChEBI" id="CHEBI:18420"/>
    </cofactor>
</comment>
<sequence>MAVERGLLRESSEIPTRICYIASTSAIKIAALQAALGPEVAVVGRKVASGVPEQPVGIEQTTQGLRNRLEALRKALENEGIEPVFLASCENGIVSDGWGNWIDVGTVVLEKDGQRVYAWTAGVQMPTSFVFQASRRGFATTTASSVMAEQLGIPQAGTDPHAYLTGGYVDRQELLAQAFAIAMIQVESGTNRFNANPSA</sequence>
<evidence type="ECO:0000256" key="10">
    <source>
        <dbReference type="ARBA" id="ARBA00048174"/>
    </source>
</evidence>
<evidence type="ECO:0000256" key="11">
    <source>
        <dbReference type="ARBA" id="ARBA00048781"/>
    </source>
</evidence>
<dbReference type="EC" id="3.6.1.73" evidence="9"/>
<dbReference type="GO" id="GO:0103023">
    <property type="term" value="F:ITPase activity"/>
    <property type="evidence" value="ECO:0007669"/>
    <property type="project" value="UniProtKB-EC"/>
</dbReference>
<evidence type="ECO:0000256" key="1">
    <source>
        <dbReference type="ARBA" id="ARBA00001936"/>
    </source>
</evidence>
<comment type="catalytic activity">
    <reaction evidence="10">
        <text>ITP + H2O = IDP + phosphate + H(+)</text>
        <dbReference type="Rhea" id="RHEA:28330"/>
        <dbReference type="ChEBI" id="CHEBI:15377"/>
        <dbReference type="ChEBI" id="CHEBI:15378"/>
        <dbReference type="ChEBI" id="CHEBI:43474"/>
        <dbReference type="ChEBI" id="CHEBI:58280"/>
        <dbReference type="ChEBI" id="CHEBI:61402"/>
        <dbReference type="EC" id="3.6.1.73"/>
    </reaction>
</comment>
<comment type="catalytic activity">
    <reaction evidence="11">
        <text>XTP + H2O = XDP + phosphate + H(+)</text>
        <dbReference type="Rhea" id="RHEA:28406"/>
        <dbReference type="ChEBI" id="CHEBI:15377"/>
        <dbReference type="ChEBI" id="CHEBI:15378"/>
        <dbReference type="ChEBI" id="CHEBI:43474"/>
        <dbReference type="ChEBI" id="CHEBI:59884"/>
        <dbReference type="ChEBI" id="CHEBI:61314"/>
        <dbReference type="EC" id="3.6.1.73"/>
    </reaction>
</comment>
<keyword evidence="3" id="KW-0479">Metal-binding</keyword>
<evidence type="ECO:0000313" key="13">
    <source>
        <dbReference type="EMBL" id="OGY11019.1"/>
    </source>
</evidence>
<dbReference type="PANTHER" id="PTHR34699:SF2">
    <property type="entry name" value="NON-CANONICAL PURINE NTP PHOSPHATASE_PRRC1 DOMAIN-CONTAINING PROTEIN"/>
    <property type="match status" value="1"/>
</dbReference>
<keyword evidence="6" id="KW-0460">Magnesium</keyword>
<evidence type="ECO:0000256" key="4">
    <source>
        <dbReference type="ARBA" id="ARBA00022741"/>
    </source>
</evidence>
<evidence type="ECO:0000313" key="14">
    <source>
        <dbReference type="Proteomes" id="UP000178319"/>
    </source>
</evidence>
<evidence type="ECO:0000256" key="8">
    <source>
        <dbReference type="ARBA" id="ARBA00023211"/>
    </source>
</evidence>
<comment type="caution">
    <text evidence="13">The sequence shown here is derived from an EMBL/GenBank/DDBJ whole genome shotgun (WGS) entry which is preliminary data.</text>
</comment>
<dbReference type="GO" id="GO:0009117">
    <property type="term" value="P:nucleotide metabolic process"/>
    <property type="evidence" value="ECO:0007669"/>
    <property type="project" value="UniProtKB-KW"/>
</dbReference>
<keyword evidence="5" id="KW-0378">Hydrolase</keyword>
<evidence type="ECO:0000256" key="7">
    <source>
        <dbReference type="ARBA" id="ARBA00023080"/>
    </source>
</evidence>
<dbReference type="GO" id="GO:0000166">
    <property type="term" value="F:nucleotide binding"/>
    <property type="evidence" value="ECO:0007669"/>
    <property type="project" value="UniProtKB-KW"/>
</dbReference>
<name>A0A1G1V6L4_9BACT</name>
<keyword evidence="8" id="KW-0464">Manganese</keyword>
<evidence type="ECO:0000256" key="3">
    <source>
        <dbReference type="ARBA" id="ARBA00022723"/>
    </source>
</evidence>
<evidence type="ECO:0000256" key="6">
    <source>
        <dbReference type="ARBA" id="ARBA00022842"/>
    </source>
</evidence>
<evidence type="ECO:0000256" key="2">
    <source>
        <dbReference type="ARBA" id="ARBA00001946"/>
    </source>
</evidence>
<organism evidence="13 14">
    <name type="scientific">Candidatus Blackburnbacteria bacterium RIFCSPHIGHO2_02_FULL_44_20</name>
    <dbReference type="NCBI Taxonomy" id="1797516"/>
    <lineage>
        <taxon>Bacteria</taxon>
        <taxon>Candidatus Blackburniibacteriota</taxon>
    </lineage>
</organism>
<dbReference type="GO" id="GO:0046872">
    <property type="term" value="F:metal ion binding"/>
    <property type="evidence" value="ECO:0007669"/>
    <property type="project" value="UniProtKB-KW"/>
</dbReference>
<dbReference type="SUPFAM" id="SSF52972">
    <property type="entry name" value="ITPase-like"/>
    <property type="match status" value="1"/>
</dbReference>
<dbReference type="GO" id="GO:0006772">
    <property type="term" value="P:thiamine metabolic process"/>
    <property type="evidence" value="ECO:0007669"/>
    <property type="project" value="TreeGrafter"/>
</dbReference>
<dbReference type="PANTHER" id="PTHR34699">
    <property type="match status" value="1"/>
</dbReference>
<comment type="cofactor">
    <cofactor evidence="1">
        <name>Mn(2+)</name>
        <dbReference type="ChEBI" id="CHEBI:29035"/>
    </cofactor>
</comment>
<keyword evidence="7" id="KW-0546">Nucleotide metabolism</keyword>
<keyword evidence="4" id="KW-0547">Nucleotide-binding</keyword>